<organism evidence="8 9">
    <name type="scientific">Extremus antarcticus</name>
    <dbReference type="NCBI Taxonomy" id="702011"/>
    <lineage>
        <taxon>Eukaryota</taxon>
        <taxon>Fungi</taxon>
        <taxon>Dikarya</taxon>
        <taxon>Ascomycota</taxon>
        <taxon>Pezizomycotina</taxon>
        <taxon>Dothideomycetes</taxon>
        <taxon>Dothideomycetidae</taxon>
        <taxon>Mycosphaerellales</taxon>
        <taxon>Extremaceae</taxon>
        <taxon>Extremus</taxon>
    </lineage>
</organism>
<evidence type="ECO:0000256" key="7">
    <source>
        <dbReference type="SAM" id="SignalP"/>
    </source>
</evidence>
<comment type="similarity">
    <text evidence="1 6">Belongs to the glycosyl hydrolase 43 family.</text>
</comment>
<dbReference type="Pfam" id="PF04616">
    <property type="entry name" value="Glyco_hydro_43"/>
    <property type="match status" value="1"/>
</dbReference>
<dbReference type="InterPro" id="IPR006710">
    <property type="entry name" value="Glyco_hydro_43"/>
</dbReference>
<feature type="site" description="Important for catalytic activity, responsible for pKa modulation of the active site Glu and correct orientation of both the proton donor and substrate" evidence="5">
    <location>
        <position position="159"/>
    </location>
</feature>
<dbReference type="Gene3D" id="2.115.10.20">
    <property type="entry name" value="Glycosyl hydrolase domain, family 43"/>
    <property type="match status" value="1"/>
</dbReference>
<evidence type="ECO:0008006" key="10">
    <source>
        <dbReference type="Google" id="ProtNLM"/>
    </source>
</evidence>
<name>A0AAJ0GAW0_9PEZI</name>
<evidence type="ECO:0000256" key="3">
    <source>
        <dbReference type="ARBA" id="ARBA00023295"/>
    </source>
</evidence>
<feature type="active site" description="Proton acceptor" evidence="4">
    <location>
        <position position="39"/>
    </location>
</feature>
<evidence type="ECO:0000256" key="2">
    <source>
        <dbReference type="ARBA" id="ARBA00022801"/>
    </source>
</evidence>
<sequence length="326" mass="34755">MLSSTSVQAAVLSALLIGAGASPFKRQNYEPAFQYDFADPSVIQGGDGEYYAYATAGNGVQIQVARSSNGVSWELQQGVDALAPGSIKWSPADNPQVWAPDVTPGPDGIYWMYFSAIASSTGDAAKHCIGFATADNPMGPFTPTSDEPWVCDTEFGDIDPDQFLDDDGTRWVTWKVDGNSAGSDSTPIMIQQVGDDGFTKIGDATQILDRDDADGPLVEAPSLVKSDGTYYLTFSSNMYNTDLYDTSFATASSVTGPYTKAQAPDAPILDSSIGGMIGPGGADMFIVPGQNAVIVWHGWDSTDYKARYLYASSFNAEDGKIQIYYG</sequence>
<feature type="active site" description="Proton donor" evidence="4">
    <location>
        <position position="219"/>
    </location>
</feature>
<feature type="signal peptide" evidence="7">
    <location>
        <begin position="1"/>
        <end position="21"/>
    </location>
</feature>
<dbReference type="InterPro" id="IPR023296">
    <property type="entry name" value="Glyco_hydro_beta-prop_sf"/>
</dbReference>
<evidence type="ECO:0000256" key="4">
    <source>
        <dbReference type="PIRSR" id="PIRSR606710-1"/>
    </source>
</evidence>
<evidence type="ECO:0000256" key="6">
    <source>
        <dbReference type="RuleBase" id="RU361187"/>
    </source>
</evidence>
<evidence type="ECO:0000256" key="1">
    <source>
        <dbReference type="ARBA" id="ARBA00009865"/>
    </source>
</evidence>
<dbReference type="GO" id="GO:0004553">
    <property type="term" value="F:hydrolase activity, hydrolyzing O-glycosyl compounds"/>
    <property type="evidence" value="ECO:0007669"/>
    <property type="project" value="InterPro"/>
</dbReference>
<comment type="caution">
    <text evidence="8">The sequence shown here is derived from an EMBL/GenBank/DDBJ whole genome shotgun (WGS) entry which is preliminary data.</text>
</comment>
<accession>A0AAJ0GAW0</accession>
<dbReference type="SUPFAM" id="SSF75005">
    <property type="entry name" value="Arabinanase/levansucrase/invertase"/>
    <property type="match status" value="1"/>
</dbReference>
<keyword evidence="7" id="KW-0732">Signal</keyword>
<dbReference type="InterPro" id="IPR051795">
    <property type="entry name" value="Glycosyl_Hydrlase_43"/>
</dbReference>
<feature type="chain" id="PRO_5042502299" description="Glycoside hydrolase family 43 protein" evidence="7">
    <location>
        <begin position="22"/>
        <end position="326"/>
    </location>
</feature>
<protein>
    <recommendedName>
        <fullName evidence="10">Glycoside hydrolase family 43 protein</fullName>
    </recommendedName>
</protein>
<reference evidence="8" key="1">
    <citation type="submission" date="2023-04" db="EMBL/GenBank/DDBJ databases">
        <title>Black Yeasts Isolated from many extreme environments.</title>
        <authorList>
            <person name="Coleine C."/>
            <person name="Stajich J.E."/>
            <person name="Selbmann L."/>
        </authorList>
    </citation>
    <scope>NUCLEOTIDE SEQUENCE</scope>
    <source>
        <strain evidence="8">CCFEE 5312</strain>
    </source>
</reference>
<dbReference type="AlphaFoldDB" id="A0AAJ0GAW0"/>
<keyword evidence="9" id="KW-1185">Reference proteome</keyword>
<proteinExistence type="inferred from homology"/>
<gene>
    <name evidence="8" type="ORF">LTR09_007794</name>
</gene>
<evidence type="ECO:0000313" key="8">
    <source>
        <dbReference type="EMBL" id="KAK3051045.1"/>
    </source>
</evidence>
<dbReference type="PANTHER" id="PTHR42812">
    <property type="entry name" value="BETA-XYLOSIDASE"/>
    <property type="match status" value="1"/>
</dbReference>
<dbReference type="PANTHER" id="PTHR42812:SF5">
    <property type="entry name" value="ENDO-ARABINASE"/>
    <property type="match status" value="1"/>
</dbReference>
<dbReference type="CDD" id="cd08999">
    <property type="entry name" value="GH43_ABN-like"/>
    <property type="match status" value="1"/>
</dbReference>
<dbReference type="GO" id="GO:0005975">
    <property type="term" value="P:carbohydrate metabolic process"/>
    <property type="evidence" value="ECO:0007669"/>
    <property type="project" value="InterPro"/>
</dbReference>
<dbReference type="Proteomes" id="UP001271007">
    <property type="component" value="Unassembled WGS sequence"/>
</dbReference>
<dbReference type="EMBL" id="JAWDJX010000028">
    <property type="protein sequence ID" value="KAK3051045.1"/>
    <property type="molecule type" value="Genomic_DNA"/>
</dbReference>
<evidence type="ECO:0000313" key="9">
    <source>
        <dbReference type="Proteomes" id="UP001271007"/>
    </source>
</evidence>
<evidence type="ECO:0000256" key="5">
    <source>
        <dbReference type="PIRSR" id="PIRSR606710-2"/>
    </source>
</evidence>
<keyword evidence="2 6" id="KW-0378">Hydrolase</keyword>
<keyword evidence="3 6" id="KW-0326">Glycosidase</keyword>